<comment type="caution">
    <text evidence="2">The sequence shown here is derived from an EMBL/GenBank/DDBJ whole genome shotgun (WGS) entry which is preliminary data.</text>
</comment>
<feature type="coiled-coil region" evidence="1">
    <location>
        <begin position="372"/>
        <end position="399"/>
    </location>
</feature>
<dbReference type="PANTHER" id="PTHR37031:SF2">
    <property type="entry name" value="PHOD-LIKE PHOSPHATASE METALLOPHOSPHATASE DOMAIN-CONTAINING PROTEIN"/>
    <property type="match status" value="1"/>
</dbReference>
<evidence type="ECO:0000256" key="1">
    <source>
        <dbReference type="SAM" id="Coils"/>
    </source>
</evidence>
<gene>
    <name evidence="2" type="ORF">PHYBOEH_012070</name>
</gene>
<accession>A0A8T1X1Q7</accession>
<reference evidence="2" key="1">
    <citation type="submission" date="2021-02" db="EMBL/GenBank/DDBJ databases">
        <authorList>
            <person name="Palmer J.M."/>
        </authorList>
    </citation>
    <scope>NUCLEOTIDE SEQUENCE</scope>
    <source>
        <strain evidence="2">SCRP23</strain>
    </source>
</reference>
<dbReference type="AlphaFoldDB" id="A0A8T1X1Q7"/>
<evidence type="ECO:0000313" key="2">
    <source>
        <dbReference type="EMBL" id="KAG7397879.1"/>
    </source>
</evidence>
<keyword evidence="3" id="KW-1185">Reference proteome</keyword>
<sequence length="626" mass="71068">MGNAPSVETDAAQLKEELAEMHRSLQALSVRCSPPPVLLRDQFLVDNVIVDTRKDVQVLLGPVVGKIEFQRARVLLEVDRHARVTAFVSTFDAVTNTMVELPQLRCAVQCQANQPTAFVIERLVPGKRYSVTFGGIKSEDVAAKRCNFRTQTLEHGNKLSIVVVSGDNVYDLESGERNLWKDVRKRVEQEEAPTVLHLGGQVAMKRMFDQAVQLLVLYANGFSGDRADRMDWPTMEAKATEILRSAYRSQWTLSPDLQFVLANACNLMMWSDGDIYPQFSTRDEFFIDHEQPTLRMQVIRTVTRCARRLFHEYQRQLWDNNMKQLIEYEMQLCEVSEKALASMGQIFTITHKIPNVTDELAILKKRHDIDGARRVDKHLRALEAEKAKMEKQMISFNQLLAPQRGEEFLFEVGRIAVLVLDLRSSRLEPGGSQARENDLLSNLQWRFVEETLERSDIQLLVVCSEVPIIGDIQDGGSPTTAAAGVTETRWDANSTSQSRLLSQLFDWKLQQPNRQFVVLAGANEVRCYARMSIKDTKLRVNAEQYTVGAISAKAHAKMIPRRNGLLYDRFEFEHCEDISNVRCFLELKLESSQGAQSNVIEVCRGGQDKDGDNLAKKLTETPKYLA</sequence>
<dbReference type="OrthoDB" id="2419400at2759"/>
<dbReference type="PANTHER" id="PTHR37031">
    <property type="entry name" value="METALLOPHOSPHATASE BINDING DOMAIN PROTEIN"/>
    <property type="match status" value="1"/>
</dbReference>
<evidence type="ECO:0000313" key="3">
    <source>
        <dbReference type="Proteomes" id="UP000693981"/>
    </source>
</evidence>
<proteinExistence type="predicted"/>
<dbReference type="Proteomes" id="UP000693981">
    <property type="component" value="Unassembled WGS sequence"/>
</dbReference>
<keyword evidence="1" id="KW-0175">Coiled coil</keyword>
<name>A0A8T1X1Q7_9STRA</name>
<dbReference type="EMBL" id="JAGDFL010000098">
    <property type="protein sequence ID" value="KAG7397879.1"/>
    <property type="molecule type" value="Genomic_DNA"/>
</dbReference>
<organism evidence="2 3">
    <name type="scientific">Phytophthora boehmeriae</name>
    <dbReference type="NCBI Taxonomy" id="109152"/>
    <lineage>
        <taxon>Eukaryota</taxon>
        <taxon>Sar</taxon>
        <taxon>Stramenopiles</taxon>
        <taxon>Oomycota</taxon>
        <taxon>Peronosporomycetes</taxon>
        <taxon>Peronosporales</taxon>
        <taxon>Peronosporaceae</taxon>
        <taxon>Phytophthora</taxon>
    </lineage>
</organism>
<protein>
    <submittedName>
        <fullName evidence="2">Uncharacterized protein</fullName>
    </submittedName>
</protein>